<dbReference type="GO" id="GO:0010487">
    <property type="term" value="F:thermospermine synthase activity"/>
    <property type="evidence" value="ECO:0007669"/>
    <property type="project" value="UniProtKB-EC"/>
</dbReference>
<dbReference type="Gene3D" id="3.40.50.150">
    <property type="entry name" value="Vaccinia Virus protein VP39"/>
    <property type="match status" value="1"/>
</dbReference>
<evidence type="ECO:0000256" key="4">
    <source>
        <dbReference type="ARBA" id="ARBA00048874"/>
    </source>
</evidence>
<comment type="caution">
    <text evidence="5">Lacks conserved residue(s) required for the propagation of feature annotation.</text>
</comment>
<dbReference type="InterPro" id="IPR037163">
    <property type="entry name" value="Spermidine_synt_N_sf"/>
</dbReference>
<evidence type="ECO:0000256" key="2">
    <source>
        <dbReference type="ARBA" id="ARBA00022679"/>
    </source>
</evidence>
<evidence type="ECO:0000313" key="8">
    <source>
        <dbReference type="EMBL" id="BBH94776.1"/>
    </source>
</evidence>
<evidence type="ECO:0000256" key="3">
    <source>
        <dbReference type="ARBA" id="ARBA00023115"/>
    </source>
</evidence>
<comment type="pathway">
    <text evidence="5">Amine and polyamine biosynthesis; spermidine biosynthesis; spermidine from putrescine: step 1/1.</text>
</comment>
<feature type="binding site" evidence="5">
    <location>
        <begin position="146"/>
        <end position="147"/>
    </location>
    <ligand>
        <name>S-methyl-5'-thioadenosine</name>
        <dbReference type="ChEBI" id="CHEBI:17509"/>
    </ligand>
</feature>
<dbReference type="Gene3D" id="2.30.140.10">
    <property type="entry name" value="Spermidine synthase, tetramerisation domain"/>
    <property type="match status" value="1"/>
</dbReference>
<dbReference type="Pfam" id="PF01564">
    <property type="entry name" value="Spermine_synth"/>
    <property type="match status" value="1"/>
</dbReference>
<protein>
    <recommendedName>
        <fullName evidence="5">Polyamine aminopropyltransferase</fullName>
    </recommendedName>
    <alternativeName>
        <fullName evidence="5">Putrescine aminopropyltransferase</fullName>
        <shortName evidence="5">PAPT</shortName>
    </alternativeName>
    <alternativeName>
        <fullName evidence="5">Spermidine synthase</fullName>
        <shortName evidence="5">SPDS</shortName>
        <shortName evidence="5">SPDSY</shortName>
        <ecNumber evidence="5">2.5.1.16</ecNumber>
    </alternativeName>
</protein>
<feature type="binding site" evidence="5">
    <location>
        <position position="39"/>
    </location>
    <ligand>
        <name>S-methyl-5'-thioadenosine</name>
        <dbReference type="ChEBI" id="CHEBI:17509"/>
    </ligand>
</feature>
<dbReference type="InterPro" id="IPR030374">
    <property type="entry name" value="PABS"/>
</dbReference>
<comment type="similarity">
    <text evidence="1 5">Belongs to the spermidine/spermine synthase family.</text>
</comment>
<dbReference type="HAMAP" id="MF_00198">
    <property type="entry name" value="Spermidine_synth"/>
    <property type="match status" value="1"/>
</dbReference>
<dbReference type="GO" id="GO:0004766">
    <property type="term" value="F:spermidine synthase activity"/>
    <property type="evidence" value="ECO:0007669"/>
    <property type="project" value="UniProtKB-UniRule"/>
</dbReference>
<dbReference type="NCBIfam" id="NF037959">
    <property type="entry name" value="MFS_SpdSyn"/>
    <property type="match status" value="1"/>
</dbReference>
<sequence>MHLMKQMQAQNWLIDFRGGTRANMYRVHKTVVATKSPYQEILILDTFGFGRALFLDGIPQSSALDEHIYHEALIHPVLIAHRQPKKVFIVGGGEGATLREVLRHNTVERVVMVDIDDTLVALAKEHLKDWHQGAFDDPRVELVHADARGYLEKTSETFDSVIVDATDPLEGGPAALLFTAEFFNLAKSRLNPGGTFGMQAEATDIGVCEAHASIIKTLKQCFKSVFSYQTMVTFFGLPWGFAVASDEDIAARLTPEVITATLQERGCTNLKFYDVESHQHMFALPKYVRDAIEDPNVGMIIRDDRVLVVE</sequence>
<name>A0A455T4L7_9CHLR</name>
<feature type="active site" description="Proton acceptor" evidence="5 6">
    <location>
        <position position="164"/>
    </location>
</feature>
<feature type="binding site" evidence="5">
    <location>
        <position position="173"/>
    </location>
    <ligand>
        <name>S-methyl-5'-thioadenosine</name>
        <dbReference type="ChEBI" id="CHEBI:17509"/>
    </ligand>
</feature>
<dbReference type="EC" id="2.5.1.16" evidence="5"/>
<dbReference type="GO" id="GO:0008295">
    <property type="term" value="P:spermidine biosynthetic process"/>
    <property type="evidence" value="ECO:0007669"/>
    <property type="project" value="UniProtKB-UniRule"/>
</dbReference>
<keyword evidence="2 5" id="KW-0808">Transferase</keyword>
<feature type="domain" description="PABS" evidence="7">
    <location>
        <begin position="12"/>
        <end position="246"/>
    </location>
</feature>
<dbReference type="InterPro" id="IPR001045">
    <property type="entry name" value="Spermi_synthase"/>
</dbReference>
<gene>
    <name evidence="5 8" type="primary">speE</name>
    <name evidence="8" type="ORF">KTA_29750</name>
</gene>
<dbReference type="InterPro" id="IPR029063">
    <property type="entry name" value="SAM-dependent_MTases_sf"/>
</dbReference>
<dbReference type="CDD" id="cd02440">
    <property type="entry name" value="AdoMet_MTases"/>
    <property type="match status" value="1"/>
</dbReference>
<dbReference type="EMBL" id="AP019377">
    <property type="protein sequence ID" value="BBH94776.1"/>
    <property type="molecule type" value="Genomic_DNA"/>
</dbReference>
<reference evidence="8" key="1">
    <citation type="submission" date="2018-12" db="EMBL/GenBank/DDBJ databases">
        <title>Novel natural products biosynthetic potential of the class Ktedonobacteria.</title>
        <authorList>
            <person name="Zheng Y."/>
            <person name="Saitou A."/>
            <person name="Wang C.M."/>
            <person name="Toyoda A."/>
            <person name="Minakuchi Y."/>
            <person name="Sekiguchi Y."/>
            <person name="Ueda K."/>
            <person name="Takano H."/>
            <person name="Sakai Y."/>
            <person name="Yokota A."/>
            <person name="Yabe S."/>
        </authorList>
    </citation>
    <scope>NUCLEOTIDE SEQUENCE</scope>
    <source>
        <strain evidence="8">A3-2</strain>
    </source>
</reference>
<dbReference type="Pfam" id="PF17284">
    <property type="entry name" value="Spermine_synt_N"/>
    <property type="match status" value="1"/>
</dbReference>
<evidence type="ECO:0000256" key="1">
    <source>
        <dbReference type="ARBA" id="ARBA00007867"/>
    </source>
</evidence>
<dbReference type="InterPro" id="IPR035246">
    <property type="entry name" value="Spermidine_synt_N"/>
</dbReference>
<keyword evidence="5" id="KW-0745">Spermidine biosynthesis</keyword>
<organism evidence="8">
    <name type="scientific">Thermogemmatispora argillosa</name>
    <dbReference type="NCBI Taxonomy" id="2045280"/>
    <lineage>
        <taxon>Bacteria</taxon>
        <taxon>Bacillati</taxon>
        <taxon>Chloroflexota</taxon>
        <taxon>Ktedonobacteria</taxon>
        <taxon>Thermogemmatisporales</taxon>
        <taxon>Thermogemmatisporaceae</taxon>
        <taxon>Thermogemmatispora</taxon>
    </lineage>
</organism>
<dbReference type="FunFam" id="3.40.50.150:FF:000088">
    <property type="entry name" value="Polyamine aminopropyltransferase"/>
    <property type="match status" value="1"/>
</dbReference>
<dbReference type="UniPathway" id="UPA00248">
    <property type="reaction ID" value="UER00314"/>
</dbReference>
<accession>A0A455T4L7</accession>
<comment type="catalytic activity">
    <reaction evidence="4">
        <text>S-adenosyl 3-(methylsulfanyl)propylamine + spermidine = thermospermine + S-methyl-5'-thioadenosine + H(+)</text>
        <dbReference type="Rhea" id="RHEA:30515"/>
        <dbReference type="ChEBI" id="CHEBI:15378"/>
        <dbReference type="ChEBI" id="CHEBI:17509"/>
        <dbReference type="ChEBI" id="CHEBI:57443"/>
        <dbReference type="ChEBI" id="CHEBI:57834"/>
        <dbReference type="ChEBI" id="CHEBI:59903"/>
        <dbReference type="EC" id="2.5.1.79"/>
    </reaction>
</comment>
<dbReference type="SUPFAM" id="SSF53335">
    <property type="entry name" value="S-adenosyl-L-methionine-dependent methyltransferases"/>
    <property type="match status" value="1"/>
</dbReference>
<dbReference type="PROSITE" id="PS51006">
    <property type="entry name" value="PABS_2"/>
    <property type="match status" value="1"/>
</dbReference>
<dbReference type="AlphaFoldDB" id="A0A455T4L7"/>
<dbReference type="PANTHER" id="PTHR43317:SF1">
    <property type="entry name" value="THERMOSPERMINE SYNTHASE ACAULIS5"/>
    <property type="match status" value="1"/>
</dbReference>
<feature type="binding site" evidence="5">
    <location>
        <position position="114"/>
    </location>
    <ligand>
        <name>S-methyl-5'-thioadenosine</name>
        <dbReference type="ChEBI" id="CHEBI:17509"/>
    </ligand>
</feature>
<evidence type="ECO:0000256" key="6">
    <source>
        <dbReference type="PROSITE-ProRule" id="PRU00354"/>
    </source>
</evidence>
<comment type="function">
    <text evidence="5">Catalyzes the irreversible transfer of a propylamine group from the amino donor S-adenosylmethioninamine (decarboxy-AdoMet) to putrescine (1,4-diaminobutane) to yield spermidine.</text>
</comment>
<evidence type="ECO:0000259" key="7">
    <source>
        <dbReference type="PROSITE" id="PS51006"/>
    </source>
</evidence>
<comment type="subunit">
    <text evidence="5">Homodimer or homotetramer.</text>
</comment>
<evidence type="ECO:0000256" key="5">
    <source>
        <dbReference type="HAMAP-Rule" id="MF_00198"/>
    </source>
</evidence>
<dbReference type="NCBIfam" id="NF002010">
    <property type="entry name" value="PRK00811.1"/>
    <property type="match status" value="1"/>
</dbReference>
<keyword evidence="3 5" id="KW-0620">Polyamine biosynthesis</keyword>
<dbReference type="PANTHER" id="PTHR43317">
    <property type="entry name" value="THERMOSPERMINE SYNTHASE ACAULIS5"/>
    <property type="match status" value="1"/>
</dbReference>
<feature type="binding site" evidence="5">
    <location>
        <position position="70"/>
    </location>
    <ligand>
        <name>spermidine</name>
        <dbReference type="ChEBI" id="CHEBI:57834"/>
    </ligand>
</feature>
<comment type="catalytic activity">
    <reaction evidence="5">
        <text>S-adenosyl 3-(methylsulfanyl)propylamine + putrescine = S-methyl-5'-thioadenosine + spermidine + H(+)</text>
        <dbReference type="Rhea" id="RHEA:12721"/>
        <dbReference type="ChEBI" id="CHEBI:15378"/>
        <dbReference type="ChEBI" id="CHEBI:17509"/>
        <dbReference type="ChEBI" id="CHEBI:57443"/>
        <dbReference type="ChEBI" id="CHEBI:57834"/>
        <dbReference type="ChEBI" id="CHEBI:326268"/>
        <dbReference type="EC" id="2.5.1.16"/>
    </reaction>
</comment>
<proteinExistence type="inferred from homology"/>
<feature type="binding site" evidence="5">
    <location>
        <position position="94"/>
    </location>
    <ligand>
        <name>spermidine</name>
        <dbReference type="ChEBI" id="CHEBI:57834"/>
    </ligand>
</feature>